<evidence type="ECO:0000256" key="1">
    <source>
        <dbReference type="ARBA" id="ARBA00004167"/>
    </source>
</evidence>
<feature type="disulfide bond" evidence="9">
    <location>
        <begin position="173"/>
        <end position="188"/>
    </location>
</feature>
<keyword evidence="8" id="KW-0325">Glycoprotein</keyword>
<dbReference type="EMBL" id="JAHLQT010028706">
    <property type="protein sequence ID" value="KAG7161931.1"/>
    <property type="molecule type" value="Genomic_DNA"/>
</dbReference>
<evidence type="ECO:0000256" key="9">
    <source>
        <dbReference type="PROSITE-ProRule" id="PRU00124"/>
    </source>
</evidence>
<keyword evidence="5" id="KW-0472">Membrane</keyword>
<keyword evidence="6 9" id="KW-1015">Disulfide bond</keyword>
<dbReference type="GO" id="GO:0043235">
    <property type="term" value="C:receptor complex"/>
    <property type="evidence" value="ECO:0007669"/>
    <property type="project" value="TreeGrafter"/>
</dbReference>
<keyword evidence="2" id="KW-0812">Transmembrane</keyword>
<keyword evidence="3" id="KW-0677">Repeat</keyword>
<feature type="disulfide bond" evidence="9">
    <location>
        <begin position="193"/>
        <end position="205"/>
    </location>
</feature>
<proteinExistence type="predicted"/>
<feature type="disulfide bond" evidence="9">
    <location>
        <begin position="280"/>
        <end position="295"/>
    </location>
</feature>
<evidence type="ECO:0000256" key="7">
    <source>
        <dbReference type="ARBA" id="ARBA00023170"/>
    </source>
</evidence>
<comment type="caution">
    <text evidence="9">Lacks conserved residue(s) required for the propagation of feature annotation.</text>
</comment>
<feature type="disulfide bond" evidence="9">
    <location>
        <begin position="125"/>
        <end position="143"/>
    </location>
</feature>
<dbReference type="InterPro" id="IPR051221">
    <property type="entry name" value="LDLR-related"/>
</dbReference>
<feature type="disulfide bond" evidence="9">
    <location>
        <begin position="54"/>
        <end position="69"/>
    </location>
</feature>
<dbReference type="Proteomes" id="UP000747542">
    <property type="component" value="Unassembled WGS sequence"/>
</dbReference>
<evidence type="ECO:0000313" key="10">
    <source>
        <dbReference type="EMBL" id="KAG7161931.1"/>
    </source>
</evidence>
<dbReference type="InterPro" id="IPR036055">
    <property type="entry name" value="LDL_receptor-like_sf"/>
</dbReference>
<comment type="subcellular location">
    <subcellularLocation>
        <location evidence="1">Membrane</location>
        <topology evidence="1">Single-pass membrane protein</topology>
    </subcellularLocation>
</comment>
<feature type="disulfide bond" evidence="9">
    <location>
        <begin position="212"/>
        <end position="227"/>
    </location>
</feature>
<dbReference type="PANTHER" id="PTHR22722">
    <property type="entry name" value="LOW-DENSITY LIPOPROTEIN RECEPTOR-RELATED PROTEIN 2-RELATED"/>
    <property type="match status" value="1"/>
</dbReference>
<protein>
    <submittedName>
        <fullName evidence="10">Low-density lipoprotein receptor-related protein 1-like 10</fullName>
    </submittedName>
</protein>
<feature type="disulfide bond" evidence="9">
    <location>
        <begin position="200"/>
        <end position="218"/>
    </location>
</feature>
<dbReference type="PROSITE" id="PS50068">
    <property type="entry name" value="LDLRA_2"/>
    <property type="match status" value="6"/>
</dbReference>
<dbReference type="AlphaFoldDB" id="A0A8J5MSN2"/>
<dbReference type="GO" id="GO:0042562">
    <property type="term" value="F:hormone binding"/>
    <property type="evidence" value="ECO:0007669"/>
    <property type="project" value="TreeGrafter"/>
</dbReference>
<dbReference type="SUPFAM" id="SSF57424">
    <property type="entry name" value="LDL receptor-like module"/>
    <property type="match status" value="7"/>
</dbReference>
<dbReference type="Pfam" id="PF00057">
    <property type="entry name" value="Ldl_recept_a"/>
    <property type="match status" value="5"/>
</dbReference>
<evidence type="ECO:0000256" key="2">
    <source>
        <dbReference type="ARBA" id="ARBA00022692"/>
    </source>
</evidence>
<evidence type="ECO:0000256" key="5">
    <source>
        <dbReference type="ARBA" id="ARBA00023136"/>
    </source>
</evidence>
<evidence type="ECO:0000256" key="6">
    <source>
        <dbReference type="ARBA" id="ARBA00023157"/>
    </source>
</evidence>
<feature type="disulfide bond" evidence="9">
    <location>
        <begin position="261"/>
        <end position="273"/>
    </location>
</feature>
<dbReference type="FunFam" id="4.10.400.10:FF:000113">
    <property type="entry name" value="Low-density lipoprotein receptor-related protein 8"/>
    <property type="match status" value="1"/>
</dbReference>
<dbReference type="GO" id="GO:0006898">
    <property type="term" value="P:receptor-mediated endocytosis"/>
    <property type="evidence" value="ECO:0007669"/>
    <property type="project" value="TreeGrafter"/>
</dbReference>
<dbReference type="PANTHER" id="PTHR22722:SF14">
    <property type="entry name" value="MEGALIN, ISOFORM A"/>
    <property type="match status" value="1"/>
</dbReference>
<feature type="disulfide bond" evidence="9">
    <location>
        <begin position="42"/>
        <end position="60"/>
    </location>
</feature>
<keyword evidence="11" id="KW-1185">Reference proteome</keyword>
<dbReference type="Gene3D" id="4.10.400.10">
    <property type="entry name" value="Low-density Lipoprotein Receptor"/>
    <property type="match status" value="6"/>
</dbReference>
<keyword evidence="4" id="KW-1133">Transmembrane helix</keyword>
<feature type="non-terminal residue" evidence="10">
    <location>
        <position position="331"/>
    </location>
</feature>
<dbReference type="InterPro" id="IPR002172">
    <property type="entry name" value="LDrepeatLR_classA_rpt"/>
</dbReference>
<gene>
    <name evidence="10" type="primary">Lrp1-L10</name>
    <name evidence="10" type="ORF">Hamer_G019946</name>
</gene>
<comment type="caution">
    <text evidence="10">The sequence shown here is derived from an EMBL/GenBank/DDBJ whole genome shotgun (WGS) entry which is preliminary data.</text>
</comment>
<name>A0A8J5MSN2_HOMAM</name>
<organism evidence="10 11">
    <name type="scientific">Homarus americanus</name>
    <name type="common">American lobster</name>
    <dbReference type="NCBI Taxonomy" id="6706"/>
    <lineage>
        <taxon>Eukaryota</taxon>
        <taxon>Metazoa</taxon>
        <taxon>Ecdysozoa</taxon>
        <taxon>Arthropoda</taxon>
        <taxon>Crustacea</taxon>
        <taxon>Multicrustacea</taxon>
        <taxon>Malacostraca</taxon>
        <taxon>Eumalacostraca</taxon>
        <taxon>Eucarida</taxon>
        <taxon>Decapoda</taxon>
        <taxon>Pleocyemata</taxon>
        <taxon>Astacidea</taxon>
        <taxon>Nephropoidea</taxon>
        <taxon>Nephropidae</taxon>
        <taxon>Homarus</taxon>
    </lineage>
</organism>
<evidence type="ECO:0000256" key="4">
    <source>
        <dbReference type="ARBA" id="ARBA00022989"/>
    </source>
</evidence>
<sequence>VLAWEVREDFYGAGVENPEVSWGQKKEVKRVQPPNHDLEFMCGSGRCVEKGRLCDGFDDCGDDSDEVLCKLPPMPGGCYPGQFNCSSGHFCISPKWRCDGDFDCQDKSDEANCTVSTCPASEHLCGDGHCIHHTWVCDKEFDCDDPTTDETTCTPDQVQCESGGRCVMEHYACDGENDCGDWSDEHDCNITTCAPDEFKCQSGKCIEHKWVCDYIDDCDDGEDEATCPHPSEDVVSDISQWCDGEVDCEDGSDESNCPVTCGPGHFTCGTTECISHSQVCDGHHDCLQGDDEADCQMGEECENLSCSYACKDMEESCLCQLGFTLAADNTT</sequence>
<dbReference type="CDD" id="cd00112">
    <property type="entry name" value="LDLa"/>
    <property type="match status" value="5"/>
</dbReference>
<evidence type="ECO:0000313" key="11">
    <source>
        <dbReference type="Proteomes" id="UP000747542"/>
    </source>
</evidence>
<dbReference type="InterPro" id="IPR023415">
    <property type="entry name" value="LDLR_class-A_CS"/>
</dbReference>
<reference evidence="10" key="1">
    <citation type="journal article" date="2021" name="Sci. Adv.">
        <title>The American lobster genome reveals insights on longevity, neural, and immune adaptations.</title>
        <authorList>
            <person name="Polinski J.M."/>
            <person name="Zimin A.V."/>
            <person name="Clark K.F."/>
            <person name="Kohn A.B."/>
            <person name="Sadowski N."/>
            <person name="Timp W."/>
            <person name="Ptitsyn A."/>
            <person name="Khanna P."/>
            <person name="Romanova D.Y."/>
            <person name="Williams P."/>
            <person name="Greenwood S.J."/>
            <person name="Moroz L.L."/>
            <person name="Walt D.R."/>
            <person name="Bodnar A.G."/>
        </authorList>
    </citation>
    <scope>NUCLEOTIDE SEQUENCE</scope>
    <source>
        <strain evidence="10">GMGI-L3</strain>
    </source>
</reference>
<dbReference type="PRINTS" id="PR00261">
    <property type="entry name" value="LDLRECEPTOR"/>
</dbReference>
<dbReference type="Gene3D" id="4.10.1220.10">
    <property type="entry name" value="EGF-type module"/>
    <property type="match status" value="1"/>
</dbReference>
<dbReference type="PROSITE" id="PS01209">
    <property type="entry name" value="LDLRA_1"/>
    <property type="match status" value="2"/>
</dbReference>
<feature type="disulfide bond" evidence="9">
    <location>
        <begin position="118"/>
        <end position="130"/>
    </location>
</feature>
<accession>A0A8J5MSN2</accession>
<dbReference type="SMART" id="SM00192">
    <property type="entry name" value="LDLa"/>
    <property type="match status" value="7"/>
</dbReference>
<evidence type="ECO:0000256" key="3">
    <source>
        <dbReference type="ARBA" id="ARBA00022737"/>
    </source>
</evidence>
<feature type="disulfide bond" evidence="9">
    <location>
        <begin position="98"/>
        <end position="113"/>
    </location>
</feature>
<keyword evidence="10" id="KW-0449">Lipoprotein</keyword>
<evidence type="ECO:0000256" key="8">
    <source>
        <dbReference type="ARBA" id="ARBA00023180"/>
    </source>
</evidence>
<keyword evidence="7 10" id="KW-0675">Receptor</keyword>
<dbReference type="GO" id="GO:0016324">
    <property type="term" value="C:apical plasma membrane"/>
    <property type="evidence" value="ECO:0007669"/>
    <property type="project" value="TreeGrafter"/>
</dbReference>
<feature type="disulfide bond" evidence="9">
    <location>
        <begin position="268"/>
        <end position="286"/>
    </location>
</feature>